<evidence type="ECO:0000313" key="2">
    <source>
        <dbReference type="Proteomes" id="UP000828251"/>
    </source>
</evidence>
<comment type="caution">
    <text evidence="1">The sequence shown here is derived from an EMBL/GenBank/DDBJ whole genome shotgun (WGS) entry which is preliminary data.</text>
</comment>
<proteinExistence type="predicted"/>
<evidence type="ECO:0000313" key="1">
    <source>
        <dbReference type="EMBL" id="KAH1091195.1"/>
    </source>
</evidence>
<reference evidence="1 2" key="1">
    <citation type="journal article" date="2021" name="Plant Biotechnol. J.">
        <title>Multi-omics assisted identification of the key and species-specific regulatory components of drought-tolerant mechanisms in Gossypium stocksii.</title>
        <authorList>
            <person name="Yu D."/>
            <person name="Ke L."/>
            <person name="Zhang D."/>
            <person name="Wu Y."/>
            <person name="Sun Y."/>
            <person name="Mei J."/>
            <person name="Sun J."/>
            <person name="Sun Y."/>
        </authorList>
    </citation>
    <scope>NUCLEOTIDE SEQUENCE [LARGE SCALE GENOMIC DNA]</scope>
    <source>
        <strain evidence="2">cv. E1</strain>
        <tissue evidence="1">Leaf</tissue>
    </source>
</reference>
<dbReference type="EMBL" id="JAIQCV010000006">
    <property type="protein sequence ID" value="KAH1091195.1"/>
    <property type="molecule type" value="Genomic_DNA"/>
</dbReference>
<protein>
    <submittedName>
        <fullName evidence="1">Uncharacterized protein</fullName>
    </submittedName>
</protein>
<accession>A0A9D4A739</accession>
<keyword evidence="2" id="KW-1185">Reference proteome</keyword>
<organism evidence="1 2">
    <name type="scientific">Gossypium stocksii</name>
    <dbReference type="NCBI Taxonomy" id="47602"/>
    <lineage>
        <taxon>Eukaryota</taxon>
        <taxon>Viridiplantae</taxon>
        <taxon>Streptophyta</taxon>
        <taxon>Embryophyta</taxon>
        <taxon>Tracheophyta</taxon>
        <taxon>Spermatophyta</taxon>
        <taxon>Magnoliopsida</taxon>
        <taxon>eudicotyledons</taxon>
        <taxon>Gunneridae</taxon>
        <taxon>Pentapetalae</taxon>
        <taxon>rosids</taxon>
        <taxon>malvids</taxon>
        <taxon>Malvales</taxon>
        <taxon>Malvaceae</taxon>
        <taxon>Malvoideae</taxon>
        <taxon>Gossypium</taxon>
    </lineage>
</organism>
<gene>
    <name evidence="1" type="ORF">J1N35_018452</name>
</gene>
<name>A0A9D4A739_9ROSI</name>
<sequence length="75" mass="8523">MLACQDKEALVFRQAKLARIRKQEYGGEIVDGLDKVRIWGMEFSFIAIQTLLTANHYVRSFRPCGGDTAVFEQQG</sequence>
<dbReference type="AlphaFoldDB" id="A0A9D4A739"/>
<dbReference type="Proteomes" id="UP000828251">
    <property type="component" value="Unassembled WGS sequence"/>
</dbReference>